<dbReference type="EMBL" id="LR797076">
    <property type="protein sequence ID" value="CAB4185788.1"/>
    <property type="molecule type" value="Genomic_DNA"/>
</dbReference>
<gene>
    <name evidence="1" type="ORF">UFOVP1119_122</name>
    <name evidence="2" type="ORF">UFOVP1238_96</name>
</gene>
<reference evidence="1" key="1">
    <citation type="submission" date="2020-05" db="EMBL/GenBank/DDBJ databases">
        <authorList>
            <person name="Chiriac C."/>
            <person name="Salcher M."/>
            <person name="Ghai R."/>
            <person name="Kavagutti S V."/>
        </authorList>
    </citation>
    <scope>NUCLEOTIDE SEQUENCE</scope>
</reference>
<evidence type="ECO:0000313" key="1">
    <source>
        <dbReference type="EMBL" id="CAB4185788.1"/>
    </source>
</evidence>
<evidence type="ECO:0000313" key="2">
    <source>
        <dbReference type="EMBL" id="CAB4193548.1"/>
    </source>
</evidence>
<protein>
    <submittedName>
        <fullName evidence="1">Uncharacterized protein</fullName>
    </submittedName>
</protein>
<dbReference type="EMBL" id="LR797198">
    <property type="protein sequence ID" value="CAB4193548.1"/>
    <property type="molecule type" value="Genomic_DNA"/>
</dbReference>
<organism evidence="1">
    <name type="scientific">uncultured Caudovirales phage</name>
    <dbReference type="NCBI Taxonomy" id="2100421"/>
    <lineage>
        <taxon>Viruses</taxon>
        <taxon>Duplodnaviria</taxon>
        <taxon>Heunggongvirae</taxon>
        <taxon>Uroviricota</taxon>
        <taxon>Caudoviricetes</taxon>
        <taxon>Peduoviridae</taxon>
        <taxon>Maltschvirus</taxon>
        <taxon>Maltschvirus maltsch</taxon>
    </lineage>
</organism>
<name>A0A6J5QXL9_9CAUD</name>
<proteinExistence type="predicted"/>
<accession>A0A6J5QXL9</accession>
<sequence length="76" mass="8729">MVDQTKESKKILNQALQVLEHAMILADEKDDLDAMIAISDRLMMLYQHLADKGHKKFKPGFAIVEKEKVKEDDESD</sequence>